<comment type="caution">
    <text evidence="2">The sequence shown here is derived from an EMBL/GenBank/DDBJ whole genome shotgun (WGS) entry which is preliminary data.</text>
</comment>
<evidence type="ECO:0000256" key="1">
    <source>
        <dbReference type="SAM" id="Phobius"/>
    </source>
</evidence>
<keyword evidence="1" id="KW-0812">Transmembrane</keyword>
<organism evidence="2">
    <name type="scientific">bioreactor metagenome</name>
    <dbReference type="NCBI Taxonomy" id="1076179"/>
    <lineage>
        <taxon>unclassified sequences</taxon>
        <taxon>metagenomes</taxon>
        <taxon>ecological metagenomes</taxon>
    </lineage>
</organism>
<sequence>MIAKEKDDGIIKQTPFLQVIHKDSHPCIDVFHSFKMKSVVRSHFRNIRQMCRKRSIIHVDTIFSKITASIQVIRTNTSHMCHPCIIDGEERFVGRTVGTIVRSLIATFVPADFIVGGGIVIRFSIVGTIITGIAQQLRIKDVRRCRRA</sequence>
<keyword evidence="1" id="KW-0472">Membrane</keyword>
<gene>
    <name evidence="2" type="ORF">SDC9_122317</name>
</gene>
<evidence type="ECO:0000313" key="2">
    <source>
        <dbReference type="EMBL" id="MPM75325.1"/>
    </source>
</evidence>
<keyword evidence="1" id="KW-1133">Transmembrane helix</keyword>
<feature type="transmembrane region" description="Helical" evidence="1">
    <location>
        <begin position="113"/>
        <end position="134"/>
    </location>
</feature>
<name>A0A645CEJ4_9ZZZZ</name>
<accession>A0A645CEJ4</accession>
<proteinExistence type="predicted"/>
<reference evidence="2" key="1">
    <citation type="submission" date="2019-08" db="EMBL/GenBank/DDBJ databases">
        <authorList>
            <person name="Kucharzyk K."/>
            <person name="Murdoch R.W."/>
            <person name="Higgins S."/>
            <person name="Loffler F."/>
        </authorList>
    </citation>
    <scope>NUCLEOTIDE SEQUENCE</scope>
</reference>
<dbReference type="EMBL" id="VSSQ01026553">
    <property type="protein sequence ID" value="MPM75325.1"/>
    <property type="molecule type" value="Genomic_DNA"/>
</dbReference>
<dbReference type="AlphaFoldDB" id="A0A645CEJ4"/>
<protein>
    <submittedName>
        <fullName evidence="2">Uncharacterized protein</fullName>
    </submittedName>
</protein>